<organism evidence="2 3">
    <name type="scientific">Pochonia chlamydosporia 170</name>
    <dbReference type="NCBI Taxonomy" id="1380566"/>
    <lineage>
        <taxon>Eukaryota</taxon>
        <taxon>Fungi</taxon>
        <taxon>Dikarya</taxon>
        <taxon>Ascomycota</taxon>
        <taxon>Pezizomycotina</taxon>
        <taxon>Sordariomycetes</taxon>
        <taxon>Hypocreomycetidae</taxon>
        <taxon>Hypocreales</taxon>
        <taxon>Clavicipitaceae</taxon>
        <taxon>Pochonia</taxon>
    </lineage>
</organism>
<dbReference type="Proteomes" id="UP000078397">
    <property type="component" value="Unassembled WGS sequence"/>
</dbReference>
<dbReference type="EMBL" id="LSBJ02000003">
    <property type="protein sequence ID" value="OAQ69190.1"/>
    <property type="molecule type" value="Genomic_DNA"/>
</dbReference>
<keyword evidence="3" id="KW-1185">Reference proteome</keyword>
<feature type="compositionally biased region" description="Basic and acidic residues" evidence="1">
    <location>
        <begin position="142"/>
        <end position="159"/>
    </location>
</feature>
<comment type="caution">
    <text evidence="2">The sequence shown here is derived from an EMBL/GenBank/DDBJ whole genome shotgun (WGS) entry which is preliminary data.</text>
</comment>
<gene>
    <name evidence="2" type="ORF">VFPPC_13809</name>
</gene>
<feature type="region of interest" description="Disordered" evidence="1">
    <location>
        <begin position="142"/>
        <end position="199"/>
    </location>
</feature>
<feature type="region of interest" description="Disordered" evidence="1">
    <location>
        <begin position="212"/>
        <end position="237"/>
    </location>
</feature>
<protein>
    <submittedName>
        <fullName evidence="2">Uncharacterized protein</fullName>
    </submittedName>
</protein>
<accession>A0A179FVG7</accession>
<proteinExistence type="predicted"/>
<dbReference type="RefSeq" id="XP_018146040.1">
    <property type="nucleotide sequence ID" value="XM_018291581.1"/>
</dbReference>
<dbReference type="OrthoDB" id="4935577at2759"/>
<evidence type="ECO:0000256" key="1">
    <source>
        <dbReference type="SAM" id="MobiDB-lite"/>
    </source>
</evidence>
<feature type="compositionally biased region" description="Polar residues" evidence="1">
    <location>
        <begin position="180"/>
        <end position="199"/>
    </location>
</feature>
<dbReference type="AlphaFoldDB" id="A0A179FVG7"/>
<name>A0A179FVG7_METCM</name>
<evidence type="ECO:0000313" key="3">
    <source>
        <dbReference type="Proteomes" id="UP000078397"/>
    </source>
</evidence>
<sequence length="339" mass="37474">MSINEDEVLRRVEAQPEEFVNWSRADMVDQFLTDAVLAAIRKARPGSTIDAAMDILNDMRRQIYNENLSSRIRVLGKSFVQFQMFMRACELFQVRCLDLAERRCPAQRTSPANLVYSTMYWKASLVEEAALVARMKAMISEAEARKAKTPRQEVKKRSAPEPMSNDNKRRSLDPLATHRFGTNNVAGSSTAEQSKPVKSTHSLMPARVVEVGPSDTPAPEPARVEHTAEHKGKGNANAGMSVDRLWVERMGTTSKPGWPAWPGFPHHECGPFDIPIHPDRDWDICFGAADVGQYVGPEMEIVCVDIGQGCRKLVVRLGGAASCHSIPQATTCKLLGSAG</sequence>
<dbReference type="KEGG" id="pchm:VFPPC_13809"/>
<evidence type="ECO:0000313" key="2">
    <source>
        <dbReference type="EMBL" id="OAQ69190.1"/>
    </source>
</evidence>
<feature type="compositionally biased region" description="Basic and acidic residues" evidence="1">
    <location>
        <begin position="222"/>
        <end position="232"/>
    </location>
</feature>
<dbReference type="GeneID" id="28855575"/>
<reference evidence="2 3" key="1">
    <citation type="journal article" date="2016" name="PLoS Pathog.">
        <title>Biosynthesis of antibiotic leucinostatins in bio-control fungus Purpureocillium lilacinum and their inhibition on phytophthora revealed by genome mining.</title>
        <authorList>
            <person name="Wang G."/>
            <person name="Liu Z."/>
            <person name="Lin R."/>
            <person name="Li E."/>
            <person name="Mao Z."/>
            <person name="Ling J."/>
            <person name="Yang Y."/>
            <person name="Yin W.B."/>
            <person name="Xie B."/>
        </authorList>
    </citation>
    <scope>NUCLEOTIDE SEQUENCE [LARGE SCALE GENOMIC DNA]</scope>
    <source>
        <strain evidence="2">170</strain>
    </source>
</reference>